<feature type="compositionally biased region" description="Pro residues" evidence="2">
    <location>
        <begin position="782"/>
        <end position="806"/>
    </location>
</feature>
<gene>
    <name evidence="4" type="ORF">N7452_005159</name>
</gene>
<evidence type="ECO:0000259" key="3">
    <source>
        <dbReference type="PROSITE" id="PS50102"/>
    </source>
</evidence>
<dbReference type="PANTHER" id="PTHR23295:SF6">
    <property type="entry name" value="NEOSIN, ISOFORM A"/>
    <property type="match status" value="1"/>
</dbReference>
<evidence type="ECO:0000256" key="2">
    <source>
        <dbReference type="SAM" id="MobiDB-lite"/>
    </source>
</evidence>
<comment type="caution">
    <text evidence="4">The sequence shown here is derived from an EMBL/GenBank/DDBJ whole genome shotgun (WGS) entry which is preliminary data.</text>
</comment>
<feature type="region of interest" description="Disordered" evidence="2">
    <location>
        <begin position="1"/>
        <end position="289"/>
    </location>
</feature>
<feature type="compositionally biased region" description="Basic and acidic residues" evidence="2">
    <location>
        <begin position="132"/>
        <end position="143"/>
    </location>
</feature>
<name>A0A9W9QI73_PENBR</name>
<dbReference type="SUPFAM" id="SSF54928">
    <property type="entry name" value="RNA-binding domain, RBD"/>
    <property type="match status" value="1"/>
</dbReference>
<dbReference type="SMART" id="SM00360">
    <property type="entry name" value="RRM"/>
    <property type="match status" value="1"/>
</dbReference>
<dbReference type="AlphaFoldDB" id="A0A9W9QI73"/>
<organism evidence="4 5">
    <name type="scientific">Penicillium brevicompactum</name>
    <dbReference type="NCBI Taxonomy" id="5074"/>
    <lineage>
        <taxon>Eukaryota</taxon>
        <taxon>Fungi</taxon>
        <taxon>Dikarya</taxon>
        <taxon>Ascomycota</taxon>
        <taxon>Pezizomycotina</taxon>
        <taxon>Eurotiomycetes</taxon>
        <taxon>Eurotiomycetidae</taxon>
        <taxon>Eurotiales</taxon>
        <taxon>Aspergillaceae</taxon>
        <taxon>Penicillium</taxon>
    </lineage>
</organism>
<evidence type="ECO:0000256" key="1">
    <source>
        <dbReference type="PROSITE-ProRule" id="PRU00176"/>
    </source>
</evidence>
<feature type="compositionally biased region" description="Polar residues" evidence="2">
    <location>
        <begin position="754"/>
        <end position="764"/>
    </location>
</feature>
<dbReference type="InterPro" id="IPR035979">
    <property type="entry name" value="RBD_domain_sf"/>
</dbReference>
<feature type="domain" description="RRM" evidence="3">
    <location>
        <begin position="345"/>
        <end position="410"/>
    </location>
</feature>
<dbReference type="Gene3D" id="3.30.70.330">
    <property type="match status" value="1"/>
</dbReference>
<dbReference type="PROSITE" id="PS50102">
    <property type="entry name" value="RRM"/>
    <property type="match status" value="1"/>
</dbReference>
<dbReference type="Pfam" id="PF00076">
    <property type="entry name" value="RRM_1"/>
    <property type="match status" value="1"/>
</dbReference>
<dbReference type="InterPro" id="IPR052600">
    <property type="entry name" value="Nuc_rcpt_coact/corep"/>
</dbReference>
<feature type="compositionally biased region" description="Polar residues" evidence="2">
    <location>
        <begin position="76"/>
        <end position="87"/>
    </location>
</feature>
<feature type="region of interest" description="Disordered" evidence="2">
    <location>
        <begin position="295"/>
        <end position="314"/>
    </location>
</feature>
<dbReference type="PANTHER" id="PTHR23295">
    <property type="entry name" value="NUCLEAR RECEPTOR COACTIVATOR 5-RELATED"/>
    <property type="match status" value="1"/>
</dbReference>
<protein>
    <recommendedName>
        <fullName evidence="3">RRM domain-containing protein</fullName>
    </recommendedName>
</protein>
<reference evidence="4" key="2">
    <citation type="journal article" date="2023" name="IMA Fungus">
        <title>Comparative genomic study of the Penicillium genus elucidates a diverse pangenome and 15 lateral gene transfer events.</title>
        <authorList>
            <person name="Petersen C."/>
            <person name="Sorensen T."/>
            <person name="Nielsen M.R."/>
            <person name="Sondergaard T.E."/>
            <person name="Sorensen J.L."/>
            <person name="Fitzpatrick D.A."/>
            <person name="Frisvad J.C."/>
            <person name="Nielsen K.L."/>
        </authorList>
    </citation>
    <scope>NUCLEOTIDE SEQUENCE</scope>
    <source>
        <strain evidence="4">IBT 35673</strain>
    </source>
</reference>
<proteinExistence type="predicted"/>
<evidence type="ECO:0000313" key="4">
    <source>
        <dbReference type="EMBL" id="KAJ5338431.1"/>
    </source>
</evidence>
<feature type="compositionally biased region" description="Polar residues" evidence="2">
    <location>
        <begin position="210"/>
        <end position="240"/>
    </location>
</feature>
<sequence length="850" mass="91477">MTPSPDEALHFRGKTLTPESPRPLHIPEPANIPVLENQMDPIFNDTSTYEPVHKETHGWSHGGLDGQGAPCHPGSSHASQNAQNGTFSAPYHPNPPSVSETAAPLASYSAPEPSYSAAPGDPASQGLVSASEVDHARNTDRMSDQLNSEQDAGPQTGGVDFQNLLDNLSHPGPGATMPGPATAEASSFHQAPVDESFQSQGVPTHHTHHAQTQSIPSHNTQDNGTYQHPSTHNVNFPAYTSPSNPQTQSQPQSQLYPSAGTAPAGNPIPPTSGVQTPSTGPESQSSQEPLLALKKGRVDKQGRPIKGIDDDSPWGPEVQKKYDEFLHDERIYVTEGLWDRFPMGSRLFVGNLPTERVTKRDMFHIFHKYGKLAQISIKQAYGFIQFLEAGSCHAALGVEQGAIIWKSRNLSDQRVPHQHQNLPVHPRHVAHGRQSSAGPVLQGPALEPLAIATTVPNLMNQVACRLAISAKKLPIAAGAMIIGRLDHLPRDLSGEAEMDIGRAIEPPKDSIAASEGVLARPVHLGPHAPHTREIGATAPSAQGPVVFMKARQICLCRDESRAMFQRCNFLSWKNWTGSLHQPCGHFSTKPLTFHRNFVLHVENAFRNRGLRVDVLVLGPRIPLGAAVHRQFIEGVLAVVRLSRPNQVSRKVPLQLFDRTAGLDNVRFLDYPELEPNLSAELLSHQAQAMQRGAAPTAFAPNPAFGVPPVAPLPIPQPGLPTLSNPPNIANLIGSLDGPSLSSLLSALQRPPHSQPVSATQSPFSSPNPPPADLASLLSNAHRPPPMPNTQQPPLPGPPFALQPPNAPVVTDPNLLSLLAKGLSGHQQQQGQPPTGPQVQNLMNHLARWKQ</sequence>
<accession>A0A9W9QI73</accession>
<feature type="compositionally biased region" description="Polar residues" evidence="2">
    <location>
        <begin position="272"/>
        <end position="288"/>
    </location>
</feature>
<dbReference type="InterPro" id="IPR012677">
    <property type="entry name" value="Nucleotide-bd_a/b_plait_sf"/>
</dbReference>
<dbReference type="GO" id="GO:0003723">
    <property type="term" value="F:RNA binding"/>
    <property type="evidence" value="ECO:0007669"/>
    <property type="project" value="UniProtKB-UniRule"/>
</dbReference>
<reference evidence="4" key="1">
    <citation type="submission" date="2022-12" db="EMBL/GenBank/DDBJ databases">
        <authorList>
            <person name="Petersen C."/>
        </authorList>
    </citation>
    <scope>NUCLEOTIDE SEQUENCE</scope>
    <source>
        <strain evidence="4">IBT 35673</strain>
    </source>
</reference>
<feature type="compositionally biased region" description="Low complexity" evidence="2">
    <location>
        <begin position="171"/>
        <end position="185"/>
    </location>
</feature>
<feature type="compositionally biased region" description="Low complexity" evidence="2">
    <location>
        <begin position="824"/>
        <end position="839"/>
    </location>
</feature>
<evidence type="ECO:0000313" key="5">
    <source>
        <dbReference type="Proteomes" id="UP001147695"/>
    </source>
</evidence>
<dbReference type="EMBL" id="JAPZBQ010000003">
    <property type="protein sequence ID" value="KAJ5338431.1"/>
    <property type="molecule type" value="Genomic_DNA"/>
</dbReference>
<feature type="compositionally biased region" description="Low complexity" evidence="2">
    <location>
        <begin position="241"/>
        <end position="258"/>
    </location>
</feature>
<feature type="region of interest" description="Disordered" evidence="2">
    <location>
        <begin position="742"/>
        <end position="839"/>
    </location>
</feature>
<dbReference type="Proteomes" id="UP001147695">
    <property type="component" value="Unassembled WGS sequence"/>
</dbReference>
<dbReference type="InterPro" id="IPR000504">
    <property type="entry name" value="RRM_dom"/>
</dbReference>
<feature type="compositionally biased region" description="Basic and acidic residues" evidence="2">
    <location>
        <begin position="296"/>
        <end position="309"/>
    </location>
</feature>
<keyword evidence="1" id="KW-0694">RNA-binding</keyword>
<feature type="compositionally biased region" description="Low complexity" evidence="2">
    <location>
        <begin position="102"/>
        <end position="119"/>
    </location>
</feature>